<dbReference type="EMBL" id="JADBGQ010000018">
    <property type="protein sequence ID" value="KAG5374460.1"/>
    <property type="molecule type" value="Genomic_DNA"/>
</dbReference>
<proteinExistence type="predicted"/>
<feature type="region of interest" description="Disordered" evidence="1">
    <location>
        <begin position="265"/>
        <end position="306"/>
    </location>
</feature>
<reference evidence="2 3" key="1">
    <citation type="submission" date="2021-03" db="EMBL/GenBank/DDBJ databases">
        <authorList>
            <person name="King G.J."/>
            <person name="Bancroft I."/>
            <person name="Baten A."/>
            <person name="Bloomfield J."/>
            <person name="Borpatragohain P."/>
            <person name="He Z."/>
            <person name="Irish N."/>
            <person name="Irwin J."/>
            <person name="Liu K."/>
            <person name="Mauleon R.P."/>
            <person name="Moore J."/>
            <person name="Morris R."/>
            <person name="Ostergaard L."/>
            <person name="Wang B."/>
            <person name="Wells R."/>
        </authorList>
    </citation>
    <scope>NUCLEOTIDE SEQUENCE [LARGE SCALE GENOMIC DNA]</scope>
    <source>
        <strain evidence="2">R-o-18</strain>
        <tissue evidence="2">Leaf</tissue>
    </source>
</reference>
<feature type="compositionally biased region" description="Basic and acidic residues" evidence="1">
    <location>
        <begin position="408"/>
        <end position="445"/>
    </location>
</feature>
<accession>A0ABQ7KIV1</accession>
<dbReference type="Proteomes" id="UP000823674">
    <property type="component" value="Unassembled WGS sequence"/>
</dbReference>
<feature type="region of interest" description="Disordered" evidence="1">
    <location>
        <begin position="368"/>
        <end position="504"/>
    </location>
</feature>
<name>A0ABQ7KIV1_BRACM</name>
<feature type="compositionally biased region" description="Polar residues" evidence="1">
    <location>
        <begin position="398"/>
        <end position="407"/>
    </location>
</feature>
<comment type="caution">
    <text evidence="2">The sequence shown here is derived from an EMBL/GenBank/DDBJ whole genome shotgun (WGS) entry which is preliminary data.</text>
</comment>
<feature type="compositionally biased region" description="Polar residues" evidence="1">
    <location>
        <begin position="490"/>
        <end position="504"/>
    </location>
</feature>
<protein>
    <submittedName>
        <fullName evidence="2">Uncharacterized protein</fullName>
    </submittedName>
</protein>
<gene>
    <name evidence="2" type="primary">SC122g500280.1_BraROA</name>
    <name evidence="2" type="ORF">IGI04_042250</name>
</gene>
<organism evidence="2 3">
    <name type="scientific">Brassica rapa subsp. trilocularis</name>
    <dbReference type="NCBI Taxonomy" id="1813537"/>
    <lineage>
        <taxon>Eukaryota</taxon>
        <taxon>Viridiplantae</taxon>
        <taxon>Streptophyta</taxon>
        <taxon>Embryophyta</taxon>
        <taxon>Tracheophyta</taxon>
        <taxon>Spermatophyta</taxon>
        <taxon>Magnoliopsida</taxon>
        <taxon>eudicotyledons</taxon>
        <taxon>Gunneridae</taxon>
        <taxon>Pentapetalae</taxon>
        <taxon>rosids</taxon>
        <taxon>malvids</taxon>
        <taxon>Brassicales</taxon>
        <taxon>Brassicaceae</taxon>
        <taxon>Brassiceae</taxon>
        <taxon>Brassica</taxon>
    </lineage>
</organism>
<evidence type="ECO:0000256" key="1">
    <source>
        <dbReference type="SAM" id="MobiDB-lite"/>
    </source>
</evidence>
<feature type="compositionally biased region" description="Basic and acidic residues" evidence="1">
    <location>
        <begin position="266"/>
        <end position="290"/>
    </location>
</feature>
<evidence type="ECO:0000313" key="2">
    <source>
        <dbReference type="EMBL" id="KAG5374460.1"/>
    </source>
</evidence>
<evidence type="ECO:0000313" key="3">
    <source>
        <dbReference type="Proteomes" id="UP000823674"/>
    </source>
</evidence>
<feature type="compositionally biased region" description="Polar residues" evidence="1">
    <location>
        <begin position="446"/>
        <end position="481"/>
    </location>
</feature>
<sequence length="504" mass="57476">MGLACGSARREEKEERGNEWGWFSQMKTTLKRCGVWRNHEKEESLKGKAAEKDQTARETSGNCFSLEESTLLEKIEDVYEKKISLRRVYEVKKVISGGKPGREEFNNDVRRLQHLWVELQGLRSHVDGDATQEQETVLKLLASMESSYGWLVEMVLRGEQLPEMEEICGLIRRAYEIMRDDERLTMSRSESSWKPTGSRSESFQKLTMSRSEGSWRLTGSRSEGFRKKRRCRMLSKASINIGKGRKRVVGECSYSAYMGESVEDSGVLREQEKGSGADDRITRKEWRPTDGDDLALPKGPMTRSRSRKLTQVIGVLVPMGRESEEEAELVRKNKMLRDQMTEQMNQTMISTMADMLKASMKELREEMRQELRQATGQGHSNESRRNRPTPVRQEHAGSQETDNYYSRNRTEHNPTERTERTTPLDHERGNGTESHEQVHNQEDSGQHNQEVTQEVESGAQSSGDGQRESTGSDESGTQSSGDWEVDPDGSNESGAQSITTWEVI</sequence>
<keyword evidence="3" id="KW-1185">Reference proteome</keyword>